<reference evidence="4 5" key="1">
    <citation type="journal article" date="2021" name="Int. J. Syst. Evol. Microbiol.">
        <title>Reticulibacter mediterranei gen. nov., sp. nov., within the new family Reticulibacteraceae fam. nov., and Ktedonospora formicarum gen. nov., sp. nov., Ktedonobacter robiniae sp. nov., Dictyobacter formicarum sp. nov. and Dictyobacter arantiisoli sp. nov., belonging to the class Ktedonobacteria.</title>
        <authorList>
            <person name="Yabe S."/>
            <person name="Zheng Y."/>
            <person name="Wang C.M."/>
            <person name="Sakai Y."/>
            <person name="Abe K."/>
            <person name="Yokota A."/>
            <person name="Donadio S."/>
            <person name="Cavaletti L."/>
            <person name="Monciardini P."/>
        </authorList>
    </citation>
    <scope>NUCLEOTIDE SEQUENCE [LARGE SCALE GENOMIC DNA]</scope>
    <source>
        <strain evidence="4 5">SOSP1-9</strain>
    </source>
</reference>
<dbReference type="EMBL" id="BNJJ01000020">
    <property type="protein sequence ID" value="GHO87936.1"/>
    <property type="molecule type" value="Genomic_DNA"/>
</dbReference>
<dbReference type="InterPro" id="IPR015655">
    <property type="entry name" value="PP2C"/>
</dbReference>
<keyword evidence="2" id="KW-0812">Transmembrane</keyword>
<comment type="caution">
    <text evidence="4">The sequence shown here is derived from an EMBL/GenBank/DDBJ whole genome shotgun (WGS) entry which is preliminary data.</text>
</comment>
<dbReference type="SMART" id="SM00332">
    <property type="entry name" value="PP2Cc"/>
    <property type="match status" value="1"/>
</dbReference>
<evidence type="ECO:0000313" key="5">
    <source>
        <dbReference type="Proteomes" id="UP000635565"/>
    </source>
</evidence>
<dbReference type="PANTHER" id="PTHR47992">
    <property type="entry name" value="PROTEIN PHOSPHATASE"/>
    <property type="match status" value="1"/>
</dbReference>
<organism evidence="4 5">
    <name type="scientific">Dictyobacter formicarum</name>
    <dbReference type="NCBI Taxonomy" id="2778368"/>
    <lineage>
        <taxon>Bacteria</taxon>
        <taxon>Bacillati</taxon>
        <taxon>Chloroflexota</taxon>
        <taxon>Ktedonobacteria</taxon>
        <taxon>Ktedonobacterales</taxon>
        <taxon>Dictyobacteraceae</taxon>
        <taxon>Dictyobacter</taxon>
    </lineage>
</organism>
<keyword evidence="2" id="KW-0472">Membrane</keyword>
<dbReference type="InterPro" id="IPR036457">
    <property type="entry name" value="PPM-type-like_dom_sf"/>
</dbReference>
<dbReference type="PROSITE" id="PS51746">
    <property type="entry name" value="PPM_2"/>
    <property type="match status" value="1"/>
</dbReference>
<accession>A0ABQ3VQG4</accession>
<evidence type="ECO:0000313" key="4">
    <source>
        <dbReference type="EMBL" id="GHO87936.1"/>
    </source>
</evidence>
<name>A0ABQ3VQG4_9CHLR</name>
<dbReference type="Pfam" id="PF13672">
    <property type="entry name" value="PP2C_2"/>
    <property type="match status" value="1"/>
</dbReference>
<gene>
    <name evidence="4" type="ORF">KSZ_59420</name>
</gene>
<feature type="compositionally biased region" description="Polar residues" evidence="1">
    <location>
        <begin position="401"/>
        <end position="410"/>
    </location>
</feature>
<dbReference type="CDD" id="cd12087">
    <property type="entry name" value="TM_EGFR-like"/>
    <property type="match status" value="1"/>
</dbReference>
<dbReference type="InterPro" id="IPR001932">
    <property type="entry name" value="PPM-type_phosphatase-like_dom"/>
</dbReference>
<evidence type="ECO:0000256" key="2">
    <source>
        <dbReference type="SAM" id="Phobius"/>
    </source>
</evidence>
<keyword evidence="2" id="KW-1133">Transmembrane helix</keyword>
<keyword evidence="5" id="KW-1185">Reference proteome</keyword>
<evidence type="ECO:0000259" key="3">
    <source>
        <dbReference type="PROSITE" id="PS51746"/>
    </source>
</evidence>
<dbReference type="SUPFAM" id="SSF81606">
    <property type="entry name" value="PP2C-like"/>
    <property type="match status" value="1"/>
</dbReference>
<sequence length="770" mass="82085">MKSGNPNQYENWVLTDGTLVNNEKKATCLSSAPAATLSQISIYTSSLYNSQQVIKFDVKAGDISVHCPAGSKSCIDGPTLFSFTSGLQEPQPFVDLAANQGNSANNSGQNHALTLAKSDASLDGLQTSTVGSAQPDTYVNQLVQYRTPITKPQDDKTLEVGTPIVNTGGELVGLRSTHSGSVFSLDTLQPFLDATLPKVSNPSVVSPVYDNWKKGMDAYYQQMLDKAHTNFKNAYAANSKFQAAQQFALAGTGPAVEKSRAGGASAPAPANGFSLFGVNVPYWQIALLVGILFVLVVLALFWFWRGRVQQRKRLDSELADAEQRATIEAQRIRLAEMEASQGKGVTSQSGPLVAQPAVRKTGALGSQTLHCPRCGDQVTAADNFCTHCQQPLISADAGSMAHSQAASSGSPNGGTYGSAVPASPSRSTAEQPTVVPARAIAEQPTIVPGRSIAEQPTVDMPAGSEKTAKLDSDKTVPYAMRQLSGRRLGIVAGARSDPGIKRKYKPNEDSLFAVQGLINGSQKPPMFGLFVVADGMGGHANGEDASRTAIQAIVNYLLPKIVEQGLLQDESYARLMAEGAQEANVAVHQHNMQQNGDMGTTITAALVVDSTVYVVNVGDSRTYLYRPATGLRKVTTDHSVVASLVDAGIIKPDDIYTHPKRNQIYRSLGEKPVIEIDSFKEVLQPGDKLLLCSDGLWDMVRDPKIEAVVKNPDPDPTMVSDALIKAALEGGGEDNVSVIVVHITEPVETTGMPRTQLIAKPDSVQMPQLQ</sequence>
<dbReference type="SMART" id="SM00331">
    <property type="entry name" value="PP2C_SIG"/>
    <property type="match status" value="1"/>
</dbReference>
<feature type="domain" description="PPM-type phosphatase" evidence="3">
    <location>
        <begin position="491"/>
        <end position="743"/>
    </location>
</feature>
<feature type="region of interest" description="Disordered" evidence="1">
    <location>
        <begin position="399"/>
        <end position="433"/>
    </location>
</feature>
<proteinExistence type="predicted"/>
<dbReference type="Proteomes" id="UP000635565">
    <property type="component" value="Unassembled WGS sequence"/>
</dbReference>
<feature type="transmembrane region" description="Helical" evidence="2">
    <location>
        <begin position="282"/>
        <end position="304"/>
    </location>
</feature>
<dbReference type="Gene3D" id="3.60.40.10">
    <property type="entry name" value="PPM-type phosphatase domain"/>
    <property type="match status" value="1"/>
</dbReference>
<evidence type="ECO:0000256" key="1">
    <source>
        <dbReference type="SAM" id="MobiDB-lite"/>
    </source>
</evidence>
<protein>
    <recommendedName>
        <fullName evidence="3">PPM-type phosphatase domain-containing protein</fullName>
    </recommendedName>
</protein>
<dbReference type="CDD" id="cd00143">
    <property type="entry name" value="PP2Cc"/>
    <property type="match status" value="1"/>
</dbReference>